<keyword evidence="9 11" id="KW-0460">Magnesium</keyword>
<evidence type="ECO:0000313" key="12">
    <source>
        <dbReference type="EMBL" id="BBB29476.1"/>
    </source>
</evidence>
<evidence type="ECO:0000256" key="10">
    <source>
        <dbReference type="ARBA" id="ARBA00022977"/>
    </source>
</evidence>
<dbReference type="EC" id="2.7.1.50" evidence="11"/>
<feature type="binding site" evidence="11">
    <location>
        <position position="168"/>
    </location>
    <ligand>
        <name>ATP</name>
        <dbReference type="ChEBI" id="CHEBI:30616"/>
    </ligand>
</feature>
<comment type="catalytic activity">
    <reaction evidence="1 11">
        <text>5-(2-hydroxyethyl)-4-methylthiazole + ATP = 4-methyl-5-(2-phosphooxyethyl)-thiazole + ADP + H(+)</text>
        <dbReference type="Rhea" id="RHEA:24212"/>
        <dbReference type="ChEBI" id="CHEBI:15378"/>
        <dbReference type="ChEBI" id="CHEBI:17957"/>
        <dbReference type="ChEBI" id="CHEBI:30616"/>
        <dbReference type="ChEBI" id="CHEBI:58296"/>
        <dbReference type="ChEBI" id="CHEBI:456216"/>
        <dbReference type="EC" id="2.7.1.50"/>
    </reaction>
</comment>
<evidence type="ECO:0000256" key="9">
    <source>
        <dbReference type="ARBA" id="ARBA00022842"/>
    </source>
</evidence>
<gene>
    <name evidence="11 12" type="primary">thiM</name>
    <name evidence="12" type="ORF">NEJAP_1524</name>
</gene>
<evidence type="ECO:0000256" key="8">
    <source>
        <dbReference type="ARBA" id="ARBA00022840"/>
    </source>
</evidence>
<comment type="similarity">
    <text evidence="11">Belongs to the Thz kinase family.</text>
</comment>
<comment type="cofactor">
    <cofactor evidence="2 11">
        <name>Mg(2+)</name>
        <dbReference type="ChEBI" id="CHEBI:18420"/>
    </cofactor>
</comment>
<dbReference type="EMBL" id="AP014546">
    <property type="protein sequence ID" value="BBB29476.1"/>
    <property type="molecule type" value="Genomic_DNA"/>
</dbReference>
<name>A0A7R6SVK2_9GAMM</name>
<evidence type="ECO:0000256" key="7">
    <source>
        <dbReference type="ARBA" id="ARBA00022777"/>
    </source>
</evidence>
<keyword evidence="4 11" id="KW-0808">Transferase</keyword>
<proteinExistence type="inferred from homology"/>
<dbReference type="Pfam" id="PF02110">
    <property type="entry name" value="HK"/>
    <property type="match status" value="1"/>
</dbReference>
<dbReference type="GO" id="GO:0009229">
    <property type="term" value="P:thiamine diphosphate biosynthetic process"/>
    <property type="evidence" value="ECO:0007669"/>
    <property type="project" value="UniProtKB-UniRule"/>
</dbReference>
<evidence type="ECO:0000256" key="11">
    <source>
        <dbReference type="HAMAP-Rule" id="MF_00228"/>
    </source>
</evidence>
<keyword evidence="8 11" id="KW-0067">ATP-binding</keyword>
<evidence type="ECO:0000256" key="3">
    <source>
        <dbReference type="ARBA" id="ARBA00004868"/>
    </source>
</evidence>
<dbReference type="SUPFAM" id="SSF53613">
    <property type="entry name" value="Ribokinase-like"/>
    <property type="match status" value="1"/>
</dbReference>
<dbReference type="InterPro" id="IPR000417">
    <property type="entry name" value="Hyethyz_kinase"/>
</dbReference>
<reference evidence="12 13" key="1">
    <citation type="journal article" date="2008" name="Int. J. Syst. Evol. Microbiol.">
        <title>Neptunomonas japonica sp. nov., an Osedax japonicus symbiont-like bacterium isolated from sediment adjacent to sperm whale carcasses off Kagoshima, Japan.</title>
        <authorList>
            <person name="Miyazaki M."/>
            <person name="Nogi Y."/>
            <person name="Fujiwara Y."/>
            <person name="Kawato M."/>
            <person name="Kubokawa K."/>
            <person name="Horikoshi K."/>
        </authorList>
    </citation>
    <scope>NUCLEOTIDE SEQUENCE [LARGE SCALE GENOMIC DNA]</scope>
    <source>
        <strain evidence="12 13">JAMM 1380</strain>
    </source>
</reference>
<dbReference type="Gene3D" id="3.40.1190.20">
    <property type="match status" value="1"/>
</dbReference>
<evidence type="ECO:0000256" key="1">
    <source>
        <dbReference type="ARBA" id="ARBA00001771"/>
    </source>
</evidence>
<keyword evidence="10 11" id="KW-0784">Thiamine biosynthesis</keyword>
<dbReference type="InterPro" id="IPR029056">
    <property type="entry name" value="Ribokinase-like"/>
</dbReference>
<evidence type="ECO:0000313" key="13">
    <source>
        <dbReference type="Proteomes" id="UP000595332"/>
    </source>
</evidence>
<dbReference type="GO" id="GO:0009228">
    <property type="term" value="P:thiamine biosynthetic process"/>
    <property type="evidence" value="ECO:0007669"/>
    <property type="project" value="UniProtKB-KW"/>
</dbReference>
<dbReference type="GO" id="GO:0000287">
    <property type="term" value="F:magnesium ion binding"/>
    <property type="evidence" value="ECO:0007669"/>
    <property type="project" value="UniProtKB-UniRule"/>
</dbReference>
<dbReference type="UniPathway" id="UPA00060">
    <property type="reaction ID" value="UER00139"/>
</dbReference>
<feature type="binding site" evidence="11">
    <location>
        <position position="195"/>
    </location>
    <ligand>
        <name>substrate</name>
    </ligand>
</feature>
<dbReference type="NCBIfam" id="NF006830">
    <property type="entry name" value="PRK09355.1"/>
    <property type="match status" value="1"/>
</dbReference>
<dbReference type="AlphaFoldDB" id="A0A7R6SVK2"/>
<dbReference type="KEGG" id="njp:NEJAP_1524"/>
<evidence type="ECO:0000256" key="6">
    <source>
        <dbReference type="ARBA" id="ARBA00022741"/>
    </source>
</evidence>
<dbReference type="HAMAP" id="MF_00228">
    <property type="entry name" value="Thz_kinase"/>
    <property type="match status" value="1"/>
</dbReference>
<keyword evidence="5 11" id="KW-0479">Metal-binding</keyword>
<dbReference type="Proteomes" id="UP000595332">
    <property type="component" value="Chromosome"/>
</dbReference>
<evidence type="ECO:0000256" key="5">
    <source>
        <dbReference type="ARBA" id="ARBA00022723"/>
    </source>
</evidence>
<organism evidence="12 13">
    <name type="scientific">Neptunomonas japonica JAMM 1380</name>
    <dbReference type="NCBI Taxonomy" id="1441457"/>
    <lineage>
        <taxon>Bacteria</taxon>
        <taxon>Pseudomonadati</taxon>
        <taxon>Pseudomonadota</taxon>
        <taxon>Gammaproteobacteria</taxon>
        <taxon>Oceanospirillales</taxon>
        <taxon>Oceanospirillaceae</taxon>
        <taxon>Neptunomonas</taxon>
    </lineage>
</organism>
<dbReference type="CDD" id="cd01170">
    <property type="entry name" value="THZ_kinase"/>
    <property type="match status" value="1"/>
</dbReference>
<sequence>MSSVFNVFDIESQSSTDYASSSAVMLSTIARQKPRVQCITNTVAMDFTSDILLAVGARPSLTMGVEEIQEFVASSDSLSINIGTLDGARKAAIPLAIETALDYHRPWVLDPVSVHASQKRCDYAHELLTFKPTVIRGNSAEIKALVGKDTAEAAWLLAEQTGSVVVQTGEADIITDGKKALMIANGDLMQTRVSAMGCAATAFIATFLAVNRRAFDASVQAMLTLSVAGEIAAQQSQGPGSLHMHLLDTLYGLDDVMLAKNAHILMCKEIAA</sequence>
<dbReference type="GO" id="GO:0005524">
    <property type="term" value="F:ATP binding"/>
    <property type="evidence" value="ECO:0007669"/>
    <property type="project" value="UniProtKB-UniRule"/>
</dbReference>
<dbReference type="RefSeq" id="WP_201350093.1">
    <property type="nucleotide sequence ID" value="NZ_AP014546.1"/>
</dbReference>
<protein>
    <recommendedName>
        <fullName evidence="11">Hydroxyethylthiazole kinase</fullName>
        <ecNumber evidence="11">2.7.1.50</ecNumber>
    </recommendedName>
    <alternativeName>
        <fullName evidence="11">4-methyl-5-beta-hydroxyethylthiazole kinase</fullName>
        <shortName evidence="11">TH kinase</shortName>
        <shortName evidence="11">Thz kinase</shortName>
    </alternativeName>
</protein>
<evidence type="ECO:0000256" key="2">
    <source>
        <dbReference type="ARBA" id="ARBA00001946"/>
    </source>
</evidence>
<dbReference type="PRINTS" id="PR01099">
    <property type="entry name" value="HYETHTZKNASE"/>
</dbReference>
<dbReference type="PIRSF" id="PIRSF000513">
    <property type="entry name" value="Thz_kinase"/>
    <property type="match status" value="1"/>
</dbReference>
<comment type="function">
    <text evidence="11">Catalyzes the phosphorylation of the hydroxyl group of 4-methyl-5-beta-hydroxyethylthiazole (THZ).</text>
</comment>
<feature type="binding site" evidence="11">
    <location>
        <position position="136"/>
    </location>
    <ligand>
        <name>ATP</name>
        <dbReference type="ChEBI" id="CHEBI:30616"/>
    </ligand>
</feature>
<keyword evidence="13" id="KW-1185">Reference proteome</keyword>
<comment type="caution">
    <text evidence="11">Lacks conserved residue(s) required for the propagation of feature annotation.</text>
</comment>
<dbReference type="GO" id="GO:0004417">
    <property type="term" value="F:hydroxyethylthiazole kinase activity"/>
    <property type="evidence" value="ECO:0007669"/>
    <property type="project" value="UniProtKB-UniRule"/>
</dbReference>
<accession>A0A7R6SVK2</accession>
<keyword evidence="6 11" id="KW-0547">Nucleotide-binding</keyword>
<evidence type="ECO:0000256" key="4">
    <source>
        <dbReference type="ARBA" id="ARBA00022679"/>
    </source>
</evidence>
<keyword evidence="7 11" id="KW-0418">Kinase</keyword>
<comment type="pathway">
    <text evidence="3 11">Cofactor biosynthesis; thiamine diphosphate biosynthesis; 4-methyl-5-(2-phosphoethyl)-thiazole from 5-(2-hydroxyethyl)-4-methylthiazole: step 1/1.</text>
</comment>